<keyword evidence="4" id="KW-0131">Cell cycle</keyword>
<feature type="compositionally biased region" description="Basic and acidic residues" evidence="2">
    <location>
        <begin position="25"/>
        <end position="46"/>
    </location>
</feature>
<keyword evidence="3" id="KW-1133">Transmembrane helix</keyword>
<evidence type="ECO:0000313" key="4">
    <source>
        <dbReference type="EMBL" id="MDP9801241.1"/>
    </source>
</evidence>
<evidence type="ECO:0000256" key="1">
    <source>
        <dbReference type="SAM" id="Coils"/>
    </source>
</evidence>
<gene>
    <name evidence="4" type="ORF">J2S49_001317</name>
</gene>
<feature type="compositionally biased region" description="Basic and acidic residues" evidence="2">
    <location>
        <begin position="54"/>
        <end position="63"/>
    </location>
</feature>
<dbReference type="GO" id="GO:0051301">
    <property type="term" value="P:cell division"/>
    <property type="evidence" value="ECO:0007669"/>
    <property type="project" value="UniProtKB-KW"/>
</dbReference>
<dbReference type="Pfam" id="PF04977">
    <property type="entry name" value="DivIC"/>
    <property type="match status" value="1"/>
</dbReference>
<feature type="transmembrane region" description="Helical" evidence="3">
    <location>
        <begin position="116"/>
        <end position="137"/>
    </location>
</feature>
<dbReference type="Proteomes" id="UP001235966">
    <property type="component" value="Unassembled WGS sequence"/>
</dbReference>
<dbReference type="RefSeq" id="WP_278059085.1">
    <property type="nucleotide sequence ID" value="NZ_CP121247.1"/>
</dbReference>
<keyword evidence="1" id="KW-0175">Coiled coil</keyword>
<dbReference type="EMBL" id="JAUSQW010000001">
    <property type="protein sequence ID" value="MDP9801241.1"/>
    <property type="molecule type" value="Genomic_DNA"/>
</dbReference>
<organism evidence="4 5">
    <name type="scientific">Arcanobacterium wilhelmae</name>
    <dbReference type="NCBI Taxonomy" id="1803177"/>
    <lineage>
        <taxon>Bacteria</taxon>
        <taxon>Bacillati</taxon>
        <taxon>Actinomycetota</taxon>
        <taxon>Actinomycetes</taxon>
        <taxon>Actinomycetales</taxon>
        <taxon>Actinomycetaceae</taxon>
        <taxon>Arcanobacterium</taxon>
    </lineage>
</organism>
<name>A0ABT9NCY7_9ACTO</name>
<feature type="coiled-coil region" evidence="1">
    <location>
        <begin position="136"/>
        <end position="170"/>
    </location>
</feature>
<feature type="region of interest" description="Disordered" evidence="2">
    <location>
        <begin position="1"/>
        <end position="94"/>
    </location>
</feature>
<evidence type="ECO:0000313" key="5">
    <source>
        <dbReference type="Proteomes" id="UP001235966"/>
    </source>
</evidence>
<dbReference type="InterPro" id="IPR007060">
    <property type="entry name" value="FtsL/DivIC"/>
</dbReference>
<keyword evidence="5" id="KW-1185">Reference proteome</keyword>
<sequence>MNSRRPSSAPHGRPKRPRGNPASAAERRAASKRRSQAEAAEREQAAKRKRDRLKKAAEEEIRARAFKPRAAKPGASQRGGRERRRETTPTGPQFNSKRYFVYQGASRTRRFSVRAFMVLLFLAIGALIVASPLASYLNQQEQKRAASAELAQATQRADELERELARWQDPKFVQTQARERLGYVMPGETLYVVPREGTESAEDRLKKQVAQVNKERRAATPFFITLRDSINIAGKASTKPVENPSEVPILNAPKPAPSATPSQAPSAPASGAPTGK</sequence>
<evidence type="ECO:0000256" key="2">
    <source>
        <dbReference type="SAM" id="MobiDB-lite"/>
    </source>
</evidence>
<reference evidence="4 5" key="1">
    <citation type="submission" date="2023-07" db="EMBL/GenBank/DDBJ databases">
        <title>Sequencing the genomes of 1000 actinobacteria strains.</title>
        <authorList>
            <person name="Klenk H.-P."/>
        </authorList>
    </citation>
    <scope>NUCLEOTIDE SEQUENCE [LARGE SCALE GENOMIC DNA]</scope>
    <source>
        <strain evidence="4 5">DSM 102162</strain>
    </source>
</reference>
<feature type="region of interest" description="Disordered" evidence="2">
    <location>
        <begin position="233"/>
        <end position="276"/>
    </location>
</feature>
<evidence type="ECO:0000256" key="3">
    <source>
        <dbReference type="SAM" id="Phobius"/>
    </source>
</evidence>
<comment type="caution">
    <text evidence="4">The sequence shown here is derived from an EMBL/GenBank/DDBJ whole genome shotgun (WGS) entry which is preliminary data.</text>
</comment>
<feature type="compositionally biased region" description="Low complexity" evidence="2">
    <location>
        <begin position="257"/>
        <end position="276"/>
    </location>
</feature>
<proteinExistence type="predicted"/>
<keyword evidence="4" id="KW-0132">Cell division</keyword>
<keyword evidence="3" id="KW-0812">Transmembrane</keyword>
<protein>
    <submittedName>
        <fullName evidence="4">Cell division protein FtsB</fullName>
    </submittedName>
</protein>
<keyword evidence="3" id="KW-0472">Membrane</keyword>
<accession>A0ABT9NCY7</accession>